<keyword evidence="3" id="KW-1185">Reference proteome</keyword>
<proteinExistence type="predicted"/>
<sequence>MDSGESTPDNNDIRVPPPQQAVPSSFAISMSPPGTARPECWSERLPGSQGSLFAGSLASPGGDVPDPTNGCEP</sequence>
<evidence type="ECO:0000313" key="2">
    <source>
        <dbReference type="EMBL" id="GAA3026942.1"/>
    </source>
</evidence>
<evidence type="ECO:0000256" key="1">
    <source>
        <dbReference type="SAM" id="MobiDB-lite"/>
    </source>
</evidence>
<protein>
    <submittedName>
        <fullName evidence="2">Uncharacterized protein</fullName>
    </submittedName>
</protein>
<gene>
    <name evidence="2" type="ORF">GCM10010448_06160</name>
</gene>
<dbReference type="Proteomes" id="UP001501532">
    <property type="component" value="Unassembled WGS sequence"/>
</dbReference>
<comment type="caution">
    <text evidence="2">The sequence shown here is derived from an EMBL/GenBank/DDBJ whole genome shotgun (WGS) entry which is preliminary data.</text>
</comment>
<reference evidence="3" key="1">
    <citation type="journal article" date="2019" name="Int. J. Syst. Evol. Microbiol.">
        <title>The Global Catalogue of Microorganisms (GCM) 10K type strain sequencing project: providing services to taxonomists for standard genome sequencing and annotation.</title>
        <authorList>
            <consortium name="The Broad Institute Genomics Platform"/>
            <consortium name="The Broad Institute Genome Sequencing Center for Infectious Disease"/>
            <person name="Wu L."/>
            <person name="Ma J."/>
        </authorList>
    </citation>
    <scope>NUCLEOTIDE SEQUENCE [LARGE SCALE GENOMIC DNA]</scope>
    <source>
        <strain evidence="3">JCM 9091</strain>
    </source>
</reference>
<name>A0ABP6KYE4_9ACTN</name>
<evidence type="ECO:0000313" key="3">
    <source>
        <dbReference type="Proteomes" id="UP001501532"/>
    </source>
</evidence>
<organism evidence="2 3">
    <name type="scientific">Streptomyces glomeratus</name>
    <dbReference type="NCBI Taxonomy" id="284452"/>
    <lineage>
        <taxon>Bacteria</taxon>
        <taxon>Bacillati</taxon>
        <taxon>Actinomycetota</taxon>
        <taxon>Actinomycetes</taxon>
        <taxon>Kitasatosporales</taxon>
        <taxon>Streptomycetaceae</taxon>
        <taxon>Streptomyces</taxon>
    </lineage>
</organism>
<accession>A0ABP6KYE4</accession>
<feature type="region of interest" description="Disordered" evidence="1">
    <location>
        <begin position="1"/>
        <end position="73"/>
    </location>
</feature>
<dbReference type="EMBL" id="BAAAUF010000002">
    <property type="protein sequence ID" value="GAA3026942.1"/>
    <property type="molecule type" value="Genomic_DNA"/>
</dbReference>
<feature type="compositionally biased region" description="Polar residues" evidence="1">
    <location>
        <begin position="1"/>
        <end position="10"/>
    </location>
</feature>